<keyword evidence="11" id="KW-1185">Reference proteome</keyword>
<dbReference type="CDD" id="cd03424">
    <property type="entry name" value="NUDIX_ADPRase_Nudt5_UGPPase_Nudt14"/>
    <property type="match status" value="1"/>
</dbReference>
<sequence length="217" mass="23666">MSGAPDTGPHPETGSGPNSGQDSLPKPWPRHGAREGANYRIFRSRWDDLENPRTGQRMERVVLETPDWVNVIALTRDTREIVIVRQHRFGSGGPTIEIPGGMIDAGEDPLLAAQRELREETGYVADTWTSLGSVAPNPAFLDNVCYHFLAENAVLDEAQELDAGEDILVATLTAADAVAAIQSGEISHALVITAMSRALDLRLPNVDIRRVDGRERP</sequence>
<dbReference type="PANTHER" id="PTHR11839:SF18">
    <property type="entry name" value="NUDIX HYDROLASE DOMAIN-CONTAINING PROTEIN"/>
    <property type="match status" value="1"/>
</dbReference>
<dbReference type="InterPro" id="IPR000086">
    <property type="entry name" value="NUDIX_hydrolase_dom"/>
</dbReference>
<organism evidence="10 11">
    <name type="scientific">Saltatorellus ferox</name>
    <dbReference type="NCBI Taxonomy" id="2528018"/>
    <lineage>
        <taxon>Bacteria</taxon>
        <taxon>Pseudomonadati</taxon>
        <taxon>Planctomycetota</taxon>
        <taxon>Planctomycetia</taxon>
        <taxon>Planctomycetia incertae sedis</taxon>
        <taxon>Saltatorellus</taxon>
    </lineage>
</organism>
<dbReference type="PANTHER" id="PTHR11839">
    <property type="entry name" value="UDP/ADP-SUGAR PYROPHOSPHATASE"/>
    <property type="match status" value="1"/>
</dbReference>
<evidence type="ECO:0000256" key="2">
    <source>
        <dbReference type="ARBA" id="ARBA00001946"/>
    </source>
</evidence>
<dbReference type="InterPro" id="IPR015797">
    <property type="entry name" value="NUDIX_hydrolase-like_dom_sf"/>
</dbReference>
<name>A0A518EVM8_9BACT</name>
<evidence type="ECO:0000256" key="3">
    <source>
        <dbReference type="ARBA" id="ARBA00007275"/>
    </source>
</evidence>
<dbReference type="GO" id="GO:0019693">
    <property type="term" value="P:ribose phosphate metabolic process"/>
    <property type="evidence" value="ECO:0007669"/>
    <property type="project" value="TreeGrafter"/>
</dbReference>
<reference evidence="10 11" key="1">
    <citation type="submission" date="2019-02" db="EMBL/GenBank/DDBJ databases">
        <title>Deep-cultivation of Planctomycetes and their phenomic and genomic characterization uncovers novel biology.</title>
        <authorList>
            <person name="Wiegand S."/>
            <person name="Jogler M."/>
            <person name="Boedeker C."/>
            <person name="Pinto D."/>
            <person name="Vollmers J."/>
            <person name="Rivas-Marin E."/>
            <person name="Kohn T."/>
            <person name="Peeters S.H."/>
            <person name="Heuer A."/>
            <person name="Rast P."/>
            <person name="Oberbeckmann S."/>
            <person name="Bunk B."/>
            <person name="Jeske O."/>
            <person name="Meyerdierks A."/>
            <person name="Storesund J.E."/>
            <person name="Kallscheuer N."/>
            <person name="Luecker S."/>
            <person name="Lage O.M."/>
            <person name="Pohl T."/>
            <person name="Merkel B.J."/>
            <person name="Hornburger P."/>
            <person name="Mueller R.-W."/>
            <person name="Bruemmer F."/>
            <person name="Labrenz M."/>
            <person name="Spormann A.M."/>
            <person name="Op den Camp H."/>
            <person name="Overmann J."/>
            <person name="Amann R."/>
            <person name="Jetten M.S.M."/>
            <person name="Mascher T."/>
            <person name="Medema M.H."/>
            <person name="Devos D.P."/>
            <person name="Kaster A.-K."/>
            <person name="Ovreas L."/>
            <person name="Rohde M."/>
            <person name="Galperin M.Y."/>
            <person name="Jogler C."/>
        </authorList>
    </citation>
    <scope>NUCLEOTIDE SEQUENCE [LARGE SCALE GENOMIC DNA]</scope>
    <source>
        <strain evidence="10 11">Poly30</strain>
    </source>
</reference>
<dbReference type="GO" id="GO:0016787">
    <property type="term" value="F:hydrolase activity"/>
    <property type="evidence" value="ECO:0007669"/>
    <property type="project" value="UniProtKB-KW"/>
</dbReference>
<dbReference type="RefSeq" id="WP_145200236.1">
    <property type="nucleotide sequence ID" value="NZ_CP036434.1"/>
</dbReference>
<dbReference type="Gene3D" id="3.90.79.10">
    <property type="entry name" value="Nucleoside Triphosphate Pyrophosphohydrolase"/>
    <property type="match status" value="1"/>
</dbReference>
<feature type="domain" description="Nudix hydrolase" evidence="9">
    <location>
        <begin position="64"/>
        <end position="194"/>
    </location>
</feature>
<comment type="catalytic activity">
    <reaction evidence="1">
        <text>GDP-alpha-D-mannose + H2O = alpha-D-mannose 1-phosphate + GMP + 2 H(+)</text>
        <dbReference type="Rhea" id="RHEA:27978"/>
        <dbReference type="ChEBI" id="CHEBI:15377"/>
        <dbReference type="ChEBI" id="CHEBI:15378"/>
        <dbReference type="ChEBI" id="CHEBI:57527"/>
        <dbReference type="ChEBI" id="CHEBI:58115"/>
        <dbReference type="ChEBI" id="CHEBI:58409"/>
    </reaction>
</comment>
<proteinExistence type="inferred from homology"/>
<dbReference type="SUPFAM" id="SSF55811">
    <property type="entry name" value="Nudix"/>
    <property type="match status" value="1"/>
</dbReference>
<gene>
    <name evidence="10" type="primary">nudF_2</name>
    <name evidence="10" type="ORF">Poly30_36600</name>
</gene>
<evidence type="ECO:0000256" key="6">
    <source>
        <dbReference type="ARBA" id="ARBA00032162"/>
    </source>
</evidence>
<dbReference type="OrthoDB" id="7066556at2"/>
<dbReference type="EMBL" id="CP036434">
    <property type="protein sequence ID" value="QDV08124.1"/>
    <property type="molecule type" value="Genomic_DNA"/>
</dbReference>
<accession>A0A518EVM8</accession>
<dbReference type="Pfam" id="PF00293">
    <property type="entry name" value="NUDIX"/>
    <property type="match status" value="1"/>
</dbReference>
<dbReference type="GO" id="GO:0005829">
    <property type="term" value="C:cytosol"/>
    <property type="evidence" value="ECO:0007669"/>
    <property type="project" value="TreeGrafter"/>
</dbReference>
<dbReference type="GO" id="GO:0006753">
    <property type="term" value="P:nucleoside phosphate metabolic process"/>
    <property type="evidence" value="ECO:0007669"/>
    <property type="project" value="TreeGrafter"/>
</dbReference>
<dbReference type="PROSITE" id="PS51462">
    <property type="entry name" value="NUDIX"/>
    <property type="match status" value="1"/>
</dbReference>
<evidence type="ECO:0000313" key="11">
    <source>
        <dbReference type="Proteomes" id="UP000320390"/>
    </source>
</evidence>
<comment type="similarity">
    <text evidence="3">Belongs to the Nudix hydrolase family. NudK subfamily.</text>
</comment>
<keyword evidence="5 10" id="KW-0378">Hydrolase</keyword>
<evidence type="ECO:0000256" key="4">
    <source>
        <dbReference type="ARBA" id="ARBA00016377"/>
    </source>
</evidence>
<comment type="cofactor">
    <cofactor evidence="2">
        <name>Mg(2+)</name>
        <dbReference type="ChEBI" id="CHEBI:18420"/>
    </cofactor>
</comment>
<evidence type="ECO:0000256" key="8">
    <source>
        <dbReference type="SAM" id="MobiDB-lite"/>
    </source>
</evidence>
<dbReference type="InterPro" id="IPR020084">
    <property type="entry name" value="NUDIX_hydrolase_CS"/>
</dbReference>
<dbReference type="PROSITE" id="PS00893">
    <property type="entry name" value="NUDIX_BOX"/>
    <property type="match status" value="1"/>
</dbReference>
<evidence type="ECO:0000256" key="1">
    <source>
        <dbReference type="ARBA" id="ARBA00000847"/>
    </source>
</evidence>
<evidence type="ECO:0000313" key="10">
    <source>
        <dbReference type="EMBL" id="QDV08124.1"/>
    </source>
</evidence>
<evidence type="ECO:0000256" key="7">
    <source>
        <dbReference type="ARBA" id="ARBA00032272"/>
    </source>
</evidence>
<feature type="region of interest" description="Disordered" evidence="8">
    <location>
        <begin position="1"/>
        <end position="33"/>
    </location>
</feature>
<dbReference type="AlphaFoldDB" id="A0A518EVM8"/>
<protein>
    <recommendedName>
        <fullName evidence="4">GDP-mannose pyrophosphatase</fullName>
    </recommendedName>
    <alternativeName>
        <fullName evidence="6">GDP-mannose hydrolase</fullName>
    </alternativeName>
    <alternativeName>
        <fullName evidence="7">GDPMK</fullName>
    </alternativeName>
</protein>
<evidence type="ECO:0000259" key="9">
    <source>
        <dbReference type="PROSITE" id="PS51462"/>
    </source>
</evidence>
<dbReference type="Proteomes" id="UP000320390">
    <property type="component" value="Chromosome"/>
</dbReference>
<evidence type="ECO:0000256" key="5">
    <source>
        <dbReference type="ARBA" id="ARBA00022801"/>
    </source>
</evidence>